<evidence type="ECO:0008006" key="12">
    <source>
        <dbReference type="Google" id="ProtNLM"/>
    </source>
</evidence>
<feature type="domain" description="KARI C-terminal knotted" evidence="9">
    <location>
        <begin position="92"/>
        <end position="221"/>
    </location>
</feature>
<evidence type="ECO:0000313" key="11">
    <source>
        <dbReference type="Proteomes" id="UP000317716"/>
    </source>
</evidence>
<dbReference type="Gene3D" id="3.40.50.720">
    <property type="entry name" value="NAD(P)-binding Rossmann-like Domain"/>
    <property type="match status" value="1"/>
</dbReference>
<name>A0A538SXC6_UNCEI</name>
<dbReference type="PANTHER" id="PTHR21371">
    <property type="entry name" value="KETOL-ACID REDUCTOISOMERASE, MITOCHONDRIAL"/>
    <property type="match status" value="1"/>
</dbReference>
<dbReference type="PROSITE" id="PS51850">
    <property type="entry name" value="KARI_N"/>
    <property type="match status" value="1"/>
</dbReference>
<dbReference type="UniPathway" id="UPA00047">
    <property type="reaction ID" value="UER00056"/>
</dbReference>
<dbReference type="Pfam" id="PF07991">
    <property type="entry name" value="KARI_N"/>
    <property type="match status" value="1"/>
</dbReference>
<evidence type="ECO:0000256" key="7">
    <source>
        <dbReference type="PROSITE-ProRule" id="PRU01198"/>
    </source>
</evidence>
<dbReference type="Pfam" id="PF01450">
    <property type="entry name" value="KARI_C"/>
    <property type="match status" value="1"/>
</dbReference>
<dbReference type="InterPro" id="IPR008927">
    <property type="entry name" value="6-PGluconate_DH-like_C_sf"/>
</dbReference>
<evidence type="ECO:0000256" key="1">
    <source>
        <dbReference type="ARBA" id="ARBA00004864"/>
    </source>
</evidence>
<dbReference type="InterPro" id="IPR013116">
    <property type="entry name" value="KARI_N"/>
</dbReference>
<dbReference type="SUPFAM" id="SSF51735">
    <property type="entry name" value="NAD(P)-binding Rossmann-fold domains"/>
    <property type="match status" value="1"/>
</dbReference>
<dbReference type="EMBL" id="VBOS01000189">
    <property type="protein sequence ID" value="TMQ56048.1"/>
    <property type="molecule type" value="Genomic_DNA"/>
</dbReference>
<feature type="binding site" evidence="7">
    <location>
        <position position="100"/>
    </location>
    <ligand>
        <name>Mg(2+)</name>
        <dbReference type="ChEBI" id="CHEBI:18420"/>
        <label>1</label>
    </ligand>
</feature>
<dbReference type="GO" id="GO:0046872">
    <property type="term" value="F:metal ion binding"/>
    <property type="evidence" value="ECO:0007669"/>
    <property type="project" value="UniProtKB-UniRule"/>
</dbReference>
<comment type="similarity">
    <text evidence="3 7">Belongs to the ketol-acid reductoisomerase family.</text>
</comment>
<dbReference type="AlphaFoldDB" id="A0A538SXC6"/>
<dbReference type="Gene3D" id="6.10.240.10">
    <property type="match status" value="1"/>
</dbReference>
<keyword evidence="5 7" id="KW-0560">Oxidoreductase</keyword>
<evidence type="ECO:0000256" key="5">
    <source>
        <dbReference type="ARBA" id="ARBA00023002"/>
    </source>
</evidence>
<evidence type="ECO:0000256" key="6">
    <source>
        <dbReference type="ARBA" id="ARBA00023304"/>
    </source>
</evidence>
<dbReference type="Proteomes" id="UP000317716">
    <property type="component" value="Unassembled WGS sequence"/>
</dbReference>
<organism evidence="10 11">
    <name type="scientific">Eiseniibacteriota bacterium</name>
    <dbReference type="NCBI Taxonomy" id="2212470"/>
    <lineage>
        <taxon>Bacteria</taxon>
        <taxon>Candidatus Eiseniibacteriota</taxon>
    </lineage>
</organism>
<dbReference type="PROSITE" id="PS51851">
    <property type="entry name" value="KARI_C"/>
    <property type="match status" value="1"/>
</dbReference>
<sequence>MPRAARTAIAPEASLVFAHGFNLVYSDLAFPEHADVVLVSPTGPGRVLREAYTRGARLPAYVAAHRDPSGQALALAESYAARIGAAPLWRTSVREETEVDLFGEQVVLCGGLLALVTAAHETLVERGYSPEIAYLECVHQLKYLADLLHEQGPAGFRAGISGTALYGAMTRGPRVLGAASRREWAAEAGRGPGRLAWEIERAQADPIEEARRRALGPGPANGPRSV</sequence>
<dbReference type="GO" id="GO:0005829">
    <property type="term" value="C:cytosol"/>
    <property type="evidence" value="ECO:0007669"/>
    <property type="project" value="TreeGrafter"/>
</dbReference>
<evidence type="ECO:0000313" key="10">
    <source>
        <dbReference type="EMBL" id="TMQ56048.1"/>
    </source>
</evidence>
<proteinExistence type="inferred from homology"/>
<keyword evidence="4 7" id="KW-0028">Amino-acid biosynthesis</keyword>
<comment type="pathway">
    <text evidence="1">Amino-acid biosynthesis; L-valine biosynthesis; L-valine from pyruvate: step 2/4.</text>
</comment>
<keyword evidence="7" id="KW-0460">Magnesium</keyword>
<dbReference type="GO" id="GO:0009099">
    <property type="term" value="P:L-valine biosynthetic process"/>
    <property type="evidence" value="ECO:0007669"/>
    <property type="project" value="UniProtKB-UniRule"/>
</dbReference>
<feature type="binding site" evidence="7">
    <location>
        <position position="104"/>
    </location>
    <ligand>
        <name>Mg(2+)</name>
        <dbReference type="ChEBI" id="CHEBI:18420"/>
        <label>1</label>
    </ligand>
</feature>
<dbReference type="GO" id="GO:0009097">
    <property type="term" value="P:isoleucine biosynthetic process"/>
    <property type="evidence" value="ECO:0007669"/>
    <property type="project" value="UniProtKB-UniRule"/>
</dbReference>
<gene>
    <name evidence="10" type="ORF">E6K72_05665</name>
</gene>
<dbReference type="SUPFAM" id="SSF48179">
    <property type="entry name" value="6-phosphogluconate dehydrogenase C-terminal domain-like"/>
    <property type="match status" value="1"/>
</dbReference>
<evidence type="ECO:0000259" key="9">
    <source>
        <dbReference type="PROSITE" id="PS51851"/>
    </source>
</evidence>
<feature type="domain" description="KARI N-terminal Rossmann" evidence="8">
    <location>
        <begin position="1"/>
        <end position="93"/>
    </location>
</feature>
<evidence type="ECO:0000256" key="3">
    <source>
        <dbReference type="ARBA" id="ARBA00010318"/>
    </source>
</evidence>
<feature type="binding site" evidence="7">
    <location>
        <position position="100"/>
    </location>
    <ligand>
        <name>Mg(2+)</name>
        <dbReference type="ChEBI" id="CHEBI:18420"/>
        <label>2</label>
    </ligand>
</feature>
<dbReference type="UniPathway" id="UPA00049">
    <property type="reaction ID" value="UER00060"/>
</dbReference>
<keyword evidence="7" id="KW-0479">Metal-binding</keyword>
<dbReference type="InterPro" id="IPR036291">
    <property type="entry name" value="NAD(P)-bd_dom_sf"/>
</dbReference>
<comment type="caution">
    <text evidence="7">Lacks conserved residue(s) required for the propagation of feature annotation.</text>
</comment>
<accession>A0A538SXC6</accession>
<dbReference type="GO" id="GO:0004455">
    <property type="term" value="F:ketol-acid reductoisomerase activity"/>
    <property type="evidence" value="ECO:0007669"/>
    <property type="project" value="UniProtKB-UniRule"/>
</dbReference>
<dbReference type="InterPro" id="IPR013023">
    <property type="entry name" value="KARI"/>
</dbReference>
<evidence type="ECO:0000256" key="4">
    <source>
        <dbReference type="ARBA" id="ARBA00022605"/>
    </source>
</evidence>
<protein>
    <recommendedName>
        <fullName evidence="12">Ketol-acid reductoisomerase</fullName>
    </recommendedName>
</protein>
<dbReference type="PANTHER" id="PTHR21371:SF1">
    <property type="entry name" value="KETOL-ACID REDUCTOISOMERASE, MITOCHONDRIAL"/>
    <property type="match status" value="1"/>
</dbReference>
<evidence type="ECO:0000256" key="2">
    <source>
        <dbReference type="ARBA" id="ARBA00004885"/>
    </source>
</evidence>
<keyword evidence="6 7" id="KW-0100">Branched-chain amino acid biosynthesis</keyword>
<comment type="caution">
    <text evidence="10">The sequence shown here is derived from an EMBL/GenBank/DDBJ whole genome shotgun (WGS) entry which is preliminary data.</text>
</comment>
<evidence type="ECO:0000259" key="8">
    <source>
        <dbReference type="PROSITE" id="PS51850"/>
    </source>
</evidence>
<reference evidence="10 11" key="1">
    <citation type="journal article" date="2019" name="Nat. Microbiol.">
        <title>Mediterranean grassland soil C-N compound turnover is dependent on rainfall and depth, and is mediated by genomically divergent microorganisms.</title>
        <authorList>
            <person name="Diamond S."/>
            <person name="Andeer P.F."/>
            <person name="Li Z."/>
            <person name="Crits-Christoph A."/>
            <person name="Burstein D."/>
            <person name="Anantharaman K."/>
            <person name="Lane K.R."/>
            <person name="Thomas B.C."/>
            <person name="Pan C."/>
            <person name="Northen T.R."/>
            <person name="Banfield J.F."/>
        </authorList>
    </citation>
    <scope>NUCLEOTIDE SEQUENCE [LARGE SCALE GENOMIC DNA]</scope>
    <source>
        <strain evidence="10">WS_2</strain>
    </source>
</reference>
<comment type="pathway">
    <text evidence="2">Amino-acid biosynthesis; L-isoleucine biosynthesis; L-isoleucine from 2-oxobutanoate: step 2/4.</text>
</comment>
<dbReference type="InterPro" id="IPR000506">
    <property type="entry name" value="KARI_C"/>
</dbReference>